<evidence type="ECO:0000313" key="4">
    <source>
        <dbReference type="Proteomes" id="UP001501231"/>
    </source>
</evidence>
<protein>
    <recommendedName>
        <fullName evidence="5">Phage holin family protein</fullName>
    </recommendedName>
</protein>
<gene>
    <name evidence="3" type="ORF">GCM10010191_17370</name>
</gene>
<evidence type="ECO:0000256" key="2">
    <source>
        <dbReference type="SAM" id="Phobius"/>
    </source>
</evidence>
<dbReference type="EMBL" id="BAAARW010000006">
    <property type="protein sequence ID" value="GAA2409319.1"/>
    <property type="molecule type" value="Genomic_DNA"/>
</dbReference>
<keyword evidence="2" id="KW-0472">Membrane</keyword>
<feature type="transmembrane region" description="Helical" evidence="2">
    <location>
        <begin position="72"/>
        <end position="105"/>
    </location>
</feature>
<dbReference type="Proteomes" id="UP001501231">
    <property type="component" value="Unassembled WGS sequence"/>
</dbReference>
<sequence length="138" mass="14019">MPTRAEAAGHGTTTDEGRPAGAPPPANRAECVYVSPRRRPGAGSPAGSRPFVKGLVKGRALRGDARTWTRRAAVLAGAAAAAALGCGLALTALVCAVFGVAYLLQGTWPEALGLFALYILTGTAAVLLAALARRRNGK</sequence>
<dbReference type="RefSeq" id="WP_344588109.1">
    <property type="nucleotide sequence ID" value="NZ_BAAARW010000006.1"/>
</dbReference>
<feature type="transmembrane region" description="Helical" evidence="2">
    <location>
        <begin position="111"/>
        <end position="132"/>
    </location>
</feature>
<evidence type="ECO:0000313" key="3">
    <source>
        <dbReference type="EMBL" id="GAA2409319.1"/>
    </source>
</evidence>
<feature type="region of interest" description="Disordered" evidence="1">
    <location>
        <begin position="1"/>
        <end position="29"/>
    </location>
</feature>
<comment type="caution">
    <text evidence="3">The sequence shown here is derived from an EMBL/GenBank/DDBJ whole genome shotgun (WGS) entry which is preliminary data.</text>
</comment>
<keyword evidence="4" id="KW-1185">Reference proteome</keyword>
<evidence type="ECO:0008006" key="5">
    <source>
        <dbReference type="Google" id="ProtNLM"/>
    </source>
</evidence>
<proteinExistence type="predicted"/>
<reference evidence="3 4" key="1">
    <citation type="journal article" date="2019" name="Int. J. Syst. Evol. Microbiol.">
        <title>The Global Catalogue of Microorganisms (GCM) 10K type strain sequencing project: providing services to taxonomists for standard genome sequencing and annotation.</title>
        <authorList>
            <consortium name="The Broad Institute Genomics Platform"/>
            <consortium name="The Broad Institute Genome Sequencing Center for Infectious Disease"/>
            <person name="Wu L."/>
            <person name="Ma J."/>
        </authorList>
    </citation>
    <scope>NUCLEOTIDE SEQUENCE [LARGE SCALE GENOMIC DNA]</scope>
    <source>
        <strain evidence="3 4">JCM 3325</strain>
    </source>
</reference>
<organism evidence="3 4">
    <name type="scientific">Actinomadura vinacea</name>
    <dbReference type="NCBI Taxonomy" id="115336"/>
    <lineage>
        <taxon>Bacteria</taxon>
        <taxon>Bacillati</taxon>
        <taxon>Actinomycetota</taxon>
        <taxon>Actinomycetes</taxon>
        <taxon>Streptosporangiales</taxon>
        <taxon>Thermomonosporaceae</taxon>
        <taxon>Actinomadura</taxon>
    </lineage>
</organism>
<accession>A0ABN3IMM7</accession>
<name>A0ABN3IMM7_9ACTN</name>
<evidence type="ECO:0000256" key="1">
    <source>
        <dbReference type="SAM" id="MobiDB-lite"/>
    </source>
</evidence>
<keyword evidence="2" id="KW-1133">Transmembrane helix</keyword>
<keyword evidence="2" id="KW-0812">Transmembrane</keyword>